<sequence>MLAGLLNVCSVQAPAGPGSCEQFEFPFTRDGELDWPHRVKVLRQDSLVYADEDVDTPLKDVSLDFNSSLKVVTARDKRLFVRRPDSNDALGWIERSDLLCSVTPLISESGLEQKFYAFTKADELGNPPQTGHVYTVPETNSIDGDIAALDRLKTFYGYTVFDRDTDAGTYLLAEVQQIDEVSNLLGWFPAKDGVLWDSAYGLRPASERTICAYLSLEDARQQRHCQPIQGGARWYRFQERLPLLDRVEDNGKPLYRVLLSFYQIVMPFERLYQHVSVGYIPVSDEIAEDVYLTSSEMEKWKDLLQLFDALETVSRTELRTAFVNGFTNSIERIFRKALYGNTHVPLSEFLQQACGLVVRQDSPLFCYSIDNLSDPLVVPDCELTRLRLWGKAHADMLEIVSYGTKRPEYEYEKLSETCPSADHIPIVSGEIEAHPLGDADMRYDHRFQGSHIYWVPKEFLP</sequence>
<comment type="caution">
    <text evidence="1">The sequence shown here is derived from an EMBL/GenBank/DDBJ whole genome shotgun (WGS) entry which is preliminary data.</text>
</comment>
<gene>
    <name evidence="1" type="ORF">CSB45_02885</name>
</gene>
<accession>A0A2G6E8T5</accession>
<proteinExistence type="predicted"/>
<organism evidence="1 2">
    <name type="scientific">candidate division KSB3 bacterium</name>
    <dbReference type="NCBI Taxonomy" id="2044937"/>
    <lineage>
        <taxon>Bacteria</taxon>
        <taxon>candidate division KSB3</taxon>
    </lineage>
</organism>
<name>A0A2G6E8T5_9BACT</name>
<protein>
    <submittedName>
        <fullName evidence="1">Uncharacterized protein</fullName>
    </submittedName>
</protein>
<dbReference type="Proteomes" id="UP000229740">
    <property type="component" value="Unassembled WGS sequence"/>
</dbReference>
<evidence type="ECO:0000313" key="1">
    <source>
        <dbReference type="EMBL" id="PID58506.1"/>
    </source>
</evidence>
<reference evidence="1 2" key="1">
    <citation type="submission" date="2017-10" db="EMBL/GenBank/DDBJ databases">
        <title>Novel microbial diversity and functional potential in the marine mammal oral microbiome.</title>
        <authorList>
            <person name="Dudek N.K."/>
            <person name="Sun C.L."/>
            <person name="Burstein D."/>
            <person name="Kantor R.S."/>
            <person name="Aliaga Goltsman D.S."/>
            <person name="Bik E.M."/>
            <person name="Thomas B.C."/>
            <person name="Banfield J.F."/>
            <person name="Relman D.A."/>
        </authorList>
    </citation>
    <scope>NUCLEOTIDE SEQUENCE [LARGE SCALE GENOMIC DNA]</scope>
    <source>
        <strain evidence="1">DOLZORAL124_49_17</strain>
    </source>
</reference>
<evidence type="ECO:0000313" key="2">
    <source>
        <dbReference type="Proteomes" id="UP000229740"/>
    </source>
</evidence>
<dbReference type="EMBL" id="PDPS01000022">
    <property type="protein sequence ID" value="PID58506.1"/>
    <property type="molecule type" value="Genomic_DNA"/>
</dbReference>
<dbReference type="AlphaFoldDB" id="A0A2G6E8T5"/>